<keyword evidence="1" id="KW-0812">Transmembrane</keyword>
<feature type="transmembrane region" description="Helical" evidence="1">
    <location>
        <begin position="633"/>
        <end position="656"/>
    </location>
</feature>
<organism evidence="2 3">
    <name type="scientific">Pedobacter ginsenosidimutans</name>
    <dbReference type="NCBI Taxonomy" id="687842"/>
    <lineage>
        <taxon>Bacteria</taxon>
        <taxon>Pseudomonadati</taxon>
        <taxon>Bacteroidota</taxon>
        <taxon>Sphingobacteriia</taxon>
        <taxon>Sphingobacteriales</taxon>
        <taxon>Sphingobacteriaceae</taxon>
        <taxon>Pedobacter</taxon>
    </lineage>
</organism>
<feature type="transmembrane region" description="Helical" evidence="1">
    <location>
        <begin position="224"/>
        <end position="241"/>
    </location>
</feature>
<dbReference type="AlphaFoldDB" id="A0A0T5VQ98"/>
<dbReference type="STRING" id="687842.ASU31_11145"/>
<dbReference type="EMBL" id="LMZQ01000006">
    <property type="protein sequence ID" value="KRT16050.1"/>
    <property type="molecule type" value="Genomic_DNA"/>
</dbReference>
<dbReference type="InterPro" id="IPR019286">
    <property type="entry name" value="DUF2339_TM"/>
</dbReference>
<feature type="transmembrane region" description="Helical" evidence="1">
    <location>
        <begin position="327"/>
        <end position="351"/>
    </location>
</feature>
<feature type="transmembrane region" description="Helical" evidence="1">
    <location>
        <begin position="247"/>
        <end position="266"/>
    </location>
</feature>
<gene>
    <name evidence="2" type="ORF">ASU31_11145</name>
</gene>
<feature type="transmembrane region" description="Helical" evidence="1">
    <location>
        <begin position="411"/>
        <end position="428"/>
    </location>
</feature>
<comment type="caution">
    <text evidence="2">The sequence shown here is derived from an EMBL/GenBank/DDBJ whole genome shotgun (WGS) entry which is preliminary data.</text>
</comment>
<evidence type="ECO:0008006" key="4">
    <source>
        <dbReference type="Google" id="ProtNLM"/>
    </source>
</evidence>
<dbReference type="RefSeq" id="WP_057932393.1">
    <property type="nucleotide sequence ID" value="NZ_LMZQ01000006.1"/>
</dbReference>
<feature type="transmembrane region" description="Helical" evidence="1">
    <location>
        <begin position="677"/>
        <end position="694"/>
    </location>
</feature>
<feature type="transmembrane region" description="Helical" evidence="1">
    <location>
        <begin position="296"/>
        <end position="315"/>
    </location>
</feature>
<feature type="transmembrane region" description="Helical" evidence="1">
    <location>
        <begin position="706"/>
        <end position="724"/>
    </location>
</feature>
<feature type="transmembrane region" description="Helical" evidence="1">
    <location>
        <begin position="731"/>
        <end position="748"/>
    </location>
</feature>
<feature type="transmembrane region" description="Helical" evidence="1">
    <location>
        <begin position="469"/>
        <end position="490"/>
    </location>
</feature>
<sequence length="792" mass="89888">MDNSEKLNLLLIKLENLLLRQQGFEAEIQALRNEVSALQSPGSVSTPPTINPEPIITAPPRNTPPGFVAQHSTVPQPTPAPIPSPANQTQPNFAERFKRENMVKSDFEKFIGENLISKIGILILIIGVAIGAKYAIDHDMVSPLTRIVLGYAVGAGLMAFAIKLKAKYENFSAVLVSGAIAIMYFITYAAYDFYALIPQALAFALMVVFTSFTVVAAIKYNKQIIAHIGLVGAYAVPFLLSDGSGKVGVLFTYMAIINIGILVLSFKKYWKPLFYASFGLTWIIFSAWRLDLSSTNNYFSLALLFSTLFFLIFYITNLAYKVSKKEVFGFSDVVILLLNSFVYYGIGYLILSDNKNSTELLGLFTLANAVIHFVVCLIIYKKNLADKNLFYLILAMVITFITMAVPVQLDGGWVTIFWVVEAAVLFYLARIKKIVIYEKLSFPLIFLAFFSLLEDWITYYDIYNGNAAIITPILNVGFLTACIFIACFFWMFSISKKESEEPVAWIWMRQILSYSIPAILVFVIYITFRIEISKYFNNLFELSKINTTPKTRFYDSISEYNYNYKTLKTAWIYIYTLFFASALSYLNIKKLKNTKLAITNLVINIWVIIVFLTFGLYKLSELRDAYLLPESKYFIIGSFNIGIRYVAIAFFALLIVQCYQLQRSGLLKKDLKTMFDYLLYLSILWIISSELINILELSHSEGSYKLGLSILWGIFSLFLISMGLAKNKKHLRIGAMVLFGITLIKLFFYDIYSLSTISKTIVFVSLGVLLLIISFLYNKYKHLIIDDAKIEN</sequence>
<dbReference type="OrthoDB" id="666059at2"/>
<feature type="transmembrane region" description="Helical" evidence="1">
    <location>
        <begin position="171"/>
        <end position="191"/>
    </location>
</feature>
<feature type="transmembrane region" description="Helical" evidence="1">
    <location>
        <begin position="363"/>
        <end position="380"/>
    </location>
</feature>
<dbReference type="PANTHER" id="PTHR38434">
    <property type="entry name" value="BLL2549 PROTEIN"/>
    <property type="match status" value="1"/>
</dbReference>
<evidence type="ECO:0000313" key="3">
    <source>
        <dbReference type="Proteomes" id="UP000051950"/>
    </source>
</evidence>
<feature type="transmembrane region" description="Helical" evidence="1">
    <location>
        <begin position="511"/>
        <end position="530"/>
    </location>
</feature>
<feature type="transmembrane region" description="Helical" evidence="1">
    <location>
        <begin position="760"/>
        <end position="777"/>
    </location>
</feature>
<keyword evidence="1" id="KW-1133">Transmembrane helix</keyword>
<feature type="transmembrane region" description="Helical" evidence="1">
    <location>
        <begin position="440"/>
        <end position="457"/>
    </location>
</feature>
<keyword evidence="3" id="KW-1185">Reference proteome</keyword>
<accession>A0A0T5VQ98</accession>
<dbReference type="Proteomes" id="UP000051950">
    <property type="component" value="Unassembled WGS sequence"/>
</dbReference>
<evidence type="ECO:0000313" key="2">
    <source>
        <dbReference type="EMBL" id="KRT16050.1"/>
    </source>
</evidence>
<feature type="transmembrane region" description="Helical" evidence="1">
    <location>
        <begin position="570"/>
        <end position="586"/>
    </location>
</feature>
<proteinExistence type="predicted"/>
<reference evidence="2 3" key="1">
    <citation type="submission" date="2015-11" db="EMBL/GenBank/DDBJ databases">
        <title>Sequence of Pedobacter ginsenosidimutans.</title>
        <authorList>
            <person name="Carson E."/>
            <person name="Keyser V."/>
            <person name="Newman J."/>
            <person name="Miller J."/>
        </authorList>
    </citation>
    <scope>NUCLEOTIDE SEQUENCE [LARGE SCALE GENOMIC DNA]</scope>
    <source>
        <strain evidence="2 3">KACC 14530</strain>
    </source>
</reference>
<name>A0A0T5VQ98_9SPHI</name>
<feature type="transmembrane region" description="Helical" evidence="1">
    <location>
        <begin position="148"/>
        <end position="164"/>
    </location>
</feature>
<dbReference type="PANTHER" id="PTHR38434:SF1">
    <property type="entry name" value="BLL2549 PROTEIN"/>
    <property type="match status" value="1"/>
</dbReference>
<feature type="transmembrane region" description="Helical" evidence="1">
    <location>
        <begin position="389"/>
        <end position="405"/>
    </location>
</feature>
<keyword evidence="1" id="KW-0472">Membrane</keyword>
<feature type="transmembrane region" description="Helical" evidence="1">
    <location>
        <begin position="273"/>
        <end position="290"/>
    </location>
</feature>
<evidence type="ECO:0000256" key="1">
    <source>
        <dbReference type="SAM" id="Phobius"/>
    </source>
</evidence>
<dbReference type="Pfam" id="PF10101">
    <property type="entry name" value="DUF2339"/>
    <property type="match status" value="1"/>
</dbReference>
<feature type="transmembrane region" description="Helical" evidence="1">
    <location>
        <begin position="197"/>
        <end position="217"/>
    </location>
</feature>
<protein>
    <recommendedName>
        <fullName evidence="4">Beta-carotene 15,15'-monooxygenase</fullName>
    </recommendedName>
</protein>
<feature type="transmembrane region" description="Helical" evidence="1">
    <location>
        <begin position="115"/>
        <end position="136"/>
    </location>
</feature>
<feature type="transmembrane region" description="Helical" evidence="1">
    <location>
        <begin position="598"/>
        <end position="617"/>
    </location>
</feature>